<reference evidence="1" key="1">
    <citation type="journal article" date="2014" name="Front. Microbiol.">
        <title>High frequency of phylogenetically diverse reductive dehalogenase-homologous genes in deep subseafloor sedimentary metagenomes.</title>
        <authorList>
            <person name="Kawai M."/>
            <person name="Futagami T."/>
            <person name="Toyoda A."/>
            <person name="Takaki Y."/>
            <person name="Nishi S."/>
            <person name="Hori S."/>
            <person name="Arai W."/>
            <person name="Tsubouchi T."/>
            <person name="Morono Y."/>
            <person name="Uchiyama I."/>
            <person name="Ito T."/>
            <person name="Fujiyama A."/>
            <person name="Inagaki F."/>
            <person name="Takami H."/>
        </authorList>
    </citation>
    <scope>NUCLEOTIDE SEQUENCE</scope>
    <source>
        <strain evidence="1">Expedition CK06-06</strain>
    </source>
</reference>
<dbReference type="EMBL" id="BARS01017477">
    <property type="protein sequence ID" value="GAF98145.1"/>
    <property type="molecule type" value="Genomic_DNA"/>
</dbReference>
<comment type="caution">
    <text evidence="1">The sequence shown here is derived from an EMBL/GenBank/DDBJ whole genome shotgun (WGS) entry which is preliminary data.</text>
</comment>
<name>X0VC29_9ZZZZ</name>
<protein>
    <submittedName>
        <fullName evidence="1">Uncharacterized protein</fullName>
    </submittedName>
</protein>
<sequence length="129" mass="14092">MTEVPTFEVDADKMCDACGKPGAGVADKCPKCFAMLLKHFKGRAIGFLTLTRAKTELCAYIDEAAKEIDMAYIKADGDLTVDLKLKLAGTRMAGEIETVVTINFVEGRFKRAKKFVVNENQASFAGMET</sequence>
<proteinExistence type="predicted"/>
<gene>
    <name evidence="1" type="ORF">S01H1_28585</name>
</gene>
<evidence type="ECO:0000313" key="1">
    <source>
        <dbReference type="EMBL" id="GAF98145.1"/>
    </source>
</evidence>
<organism evidence="1">
    <name type="scientific">marine sediment metagenome</name>
    <dbReference type="NCBI Taxonomy" id="412755"/>
    <lineage>
        <taxon>unclassified sequences</taxon>
        <taxon>metagenomes</taxon>
        <taxon>ecological metagenomes</taxon>
    </lineage>
</organism>
<dbReference type="AlphaFoldDB" id="X0VC29"/>
<accession>X0VC29</accession>